<feature type="domain" description="Protein kinase" evidence="9">
    <location>
        <begin position="388"/>
        <end position="775"/>
    </location>
</feature>
<sequence>MSRRTPSNRNYRLDERGVPIVLPAIATPPNHRHRLKYTNVELNSDDDTTLDEVQLCKARPERSLLEEYDRFSDACFGSHISHVTRLFYRTSPRGGHSSPKPSDSWQDAPTEPLSALPTGQRVDDEKSNLLSRDPYCSPTKSAFTFPRGEKRKTMDDPDPLRSPTKRPFANNNITLSLSKTSQTKCPVADLNQSTKTLTLCDDKKPGARAIQQMQDNIPHKTKSDPKAESYERKTKADQETSDCQQDTEKSPADGTQPHTKERDPSLEAKPKHQKASSPAEIPVVEKKDFENVDGKIEETKDSLHDTKTSIANTNNNNNNIVQNTQTTDPAKDKSAEQHKLEATAINRQVHNTKNSSTDRRTSSEEMKKAIIEEIEQVMKSVKHLASYYQIVDIIGEGTFSKVYKAIDIRHDYYDNEAWIKQLIPVKQQQQQQQQSLNADEGDKGASTAVQYIHNKYVALKRVYLTSSPKRISDEISMLQDLRGCSCIAPIITAFREHDQVFVVMPYFQNDDFKTHYRSMSMVDIKNYLFSLLTALKHLHDHHIIHRDVKPNNFLYNSRLKTGVLIDFGLAQREDSMPPIERIPSQDAKTHKSHNSNKAKIGPENNDERNCYLANDNRKSIRANRAGTRGFRAPEVLFRVVQQSSAIDIWSVGVILLSILSGRYPFFLANDESDALVELASIFGKEQMKQCAMTYKHVKYEKITTRDVDRTFCTNVPTLSDKRKNLRDVCKDLNPKGLETWDEKDIKMAFDILDKFLVLDRTQRITAENALKHPFFDP</sequence>
<feature type="region of interest" description="Disordered" evidence="8">
    <location>
        <begin position="583"/>
        <end position="608"/>
    </location>
</feature>
<dbReference type="SUPFAM" id="SSF56112">
    <property type="entry name" value="Protein kinase-like (PK-like)"/>
    <property type="match status" value="1"/>
</dbReference>
<dbReference type="GO" id="GO:0044773">
    <property type="term" value="P:mitotic DNA damage checkpoint signaling"/>
    <property type="evidence" value="ECO:0007669"/>
    <property type="project" value="TreeGrafter"/>
</dbReference>
<name>A0A8H7EL58_9FUNG</name>
<evidence type="ECO:0000259" key="9">
    <source>
        <dbReference type="PROSITE" id="PS50011"/>
    </source>
</evidence>
<keyword evidence="3" id="KW-0808">Transferase</keyword>
<dbReference type="OrthoDB" id="10020333at2759"/>
<evidence type="ECO:0000256" key="1">
    <source>
        <dbReference type="ARBA" id="ARBA00012513"/>
    </source>
</evidence>
<feature type="compositionally biased region" description="Basic and acidic residues" evidence="8">
    <location>
        <begin position="283"/>
        <end position="300"/>
    </location>
</feature>
<keyword evidence="5" id="KW-0418">Kinase</keyword>
<evidence type="ECO:0000313" key="10">
    <source>
        <dbReference type="EMBL" id="KAF7720907.1"/>
    </source>
</evidence>
<dbReference type="InterPro" id="IPR011009">
    <property type="entry name" value="Kinase-like_dom_sf"/>
</dbReference>
<comment type="caution">
    <text evidence="10">The sequence shown here is derived from an EMBL/GenBank/DDBJ whole genome shotgun (WGS) entry which is preliminary data.</text>
</comment>
<evidence type="ECO:0000313" key="11">
    <source>
        <dbReference type="Proteomes" id="UP000605846"/>
    </source>
</evidence>
<dbReference type="Gene3D" id="3.30.200.20">
    <property type="entry name" value="Phosphorylase Kinase, domain 1"/>
    <property type="match status" value="1"/>
</dbReference>
<organism evidence="10 11">
    <name type="scientific">Apophysomyces ossiformis</name>
    <dbReference type="NCBI Taxonomy" id="679940"/>
    <lineage>
        <taxon>Eukaryota</taxon>
        <taxon>Fungi</taxon>
        <taxon>Fungi incertae sedis</taxon>
        <taxon>Mucoromycota</taxon>
        <taxon>Mucoromycotina</taxon>
        <taxon>Mucoromycetes</taxon>
        <taxon>Mucorales</taxon>
        <taxon>Mucorineae</taxon>
        <taxon>Mucoraceae</taxon>
        <taxon>Apophysomyces</taxon>
    </lineage>
</organism>
<dbReference type="PROSITE" id="PS00108">
    <property type="entry name" value="PROTEIN_KINASE_ST"/>
    <property type="match status" value="1"/>
</dbReference>
<dbReference type="InterPro" id="IPR017441">
    <property type="entry name" value="Protein_kinase_ATP_BS"/>
</dbReference>
<reference evidence="10" key="1">
    <citation type="submission" date="2020-01" db="EMBL/GenBank/DDBJ databases">
        <title>Genome Sequencing of Three Apophysomyces-Like Fungal Strains Confirms a Novel Fungal Genus in the Mucoromycota with divergent Burkholderia-like Endosymbiotic Bacteria.</title>
        <authorList>
            <person name="Stajich J.E."/>
            <person name="Macias A.M."/>
            <person name="Carter-House D."/>
            <person name="Lovett B."/>
            <person name="Kasson L.R."/>
            <person name="Berry K."/>
            <person name="Grigoriev I."/>
            <person name="Chang Y."/>
            <person name="Spatafora J."/>
            <person name="Kasson M.T."/>
        </authorList>
    </citation>
    <scope>NUCLEOTIDE SEQUENCE</scope>
    <source>
        <strain evidence="10">NRRL A-21654</strain>
    </source>
</reference>
<dbReference type="PANTHER" id="PTHR44167">
    <property type="entry name" value="OVARIAN-SPECIFIC SERINE/THREONINE-PROTEIN KINASE LOK-RELATED"/>
    <property type="match status" value="1"/>
</dbReference>
<feature type="region of interest" description="Disordered" evidence="8">
    <location>
        <begin position="91"/>
        <end position="172"/>
    </location>
</feature>
<keyword evidence="2" id="KW-0723">Serine/threonine-protein kinase</keyword>
<evidence type="ECO:0000256" key="2">
    <source>
        <dbReference type="ARBA" id="ARBA00022527"/>
    </source>
</evidence>
<dbReference type="InterPro" id="IPR008271">
    <property type="entry name" value="Ser/Thr_kinase_AS"/>
</dbReference>
<evidence type="ECO:0000256" key="8">
    <source>
        <dbReference type="SAM" id="MobiDB-lite"/>
    </source>
</evidence>
<feature type="compositionally biased region" description="Basic and acidic residues" evidence="8">
    <location>
        <begin position="258"/>
        <end position="270"/>
    </location>
</feature>
<accession>A0A8H7EL58</accession>
<dbReference type="InterPro" id="IPR000719">
    <property type="entry name" value="Prot_kinase_dom"/>
</dbReference>
<gene>
    <name evidence="10" type="ORF">EC973_005782</name>
</gene>
<dbReference type="Proteomes" id="UP000605846">
    <property type="component" value="Unassembled WGS sequence"/>
</dbReference>
<keyword evidence="4 7" id="KW-0547">Nucleotide-binding</keyword>
<protein>
    <recommendedName>
        <fullName evidence="1">non-specific serine/threonine protein kinase</fullName>
        <ecNumber evidence="1">2.7.11.1</ecNumber>
    </recommendedName>
</protein>
<evidence type="ECO:0000256" key="7">
    <source>
        <dbReference type="PROSITE-ProRule" id="PRU10141"/>
    </source>
</evidence>
<evidence type="ECO:0000256" key="3">
    <source>
        <dbReference type="ARBA" id="ARBA00022679"/>
    </source>
</evidence>
<feature type="compositionally biased region" description="Basic and acidic residues" evidence="8">
    <location>
        <begin position="147"/>
        <end position="159"/>
    </location>
</feature>
<dbReference type="AlphaFoldDB" id="A0A8H7EL58"/>
<feature type="compositionally biased region" description="Low complexity" evidence="8">
    <location>
        <begin position="312"/>
        <end position="327"/>
    </location>
</feature>
<proteinExistence type="predicted"/>
<evidence type="ECO:0000256" key="4">
    <source>
        <dbReference type="ARBA" id="ARBA00022741"/>
    </source>
</evidence>
<dbReference type="SMART" id="SM00220">
    <property type="entry name" value="S_TKc"/>
    <property type="match status" value="1"/>
</dbReference>
<dbReference type="GO" id="GO:0005634">
    <property type="term" value="C:nucleus"/>
    <property type="evidence" value="ECO:0007669"/>
    <property type="project" value="TreeGrafter"/>
</dbReference>
<dbReference type="CDD" id="cd14019">
    <property type="entry name" value="STKc_Cdc7"/>
    <property type="match status" value="1"/>
</dbReference>
<evidence type="ECO:0000256" key="6">
    <source>
        <dbReference type="ARBA" id="ARBA00022840"/>
    </source>
</evidence>
<dbReference type="GO" id="GO:0004674">
    <property type="term" value="F:protein serine/threonine kinase activity"/>
    <property type="evidence" value="ECO:0007669"/>
    <property type="project" value="UniProtKB-KW"/>
</dbReference>
<dbReference type="Pfam" id="PF00069">
    <property type="entry name" value="Pkinase"/>
    <property type="match status" value="2"/>
</dbReference>
<feature type="binding site" evidence="7">
    <location>
        <position position="426"/>
    </location>
    <ligand>
        <name>ATP</name>
        <dbReference type="ChEBI" id="CHEBI:30616"/>
    </ligand>
</feature>
<dbReference type="Gene3D" id="1.10.510.10">
    <property type="entry name" value="Transferase(Phosphotransferase) domain 1"/>
    <property type="match status" value="1"/>
</dbReference>
<dbReference type="PANTHER" id="PTHR44167:SF23">
    <property type="entry name" value="CDC7 KINASE, ISOFORM A-RELATED"/>
    <property type="match status" value="1"/>
</dbReference>
<dbReference type="PROSITE" id="PS50011">
    <property type="entry name" value="PROTEIN_KINASE_DOM"/>
    <property type="match status" value="1"/>
</dbReference>
<feature type="region of interest" description="Disordered" evidence="8">
    <location>
        <begin position="213"/>
        <end position="300"/>
    </location>
</feature>
<feature type="region of interest" description="Disordered" evidence="8">
    <location>
        <begin position="310"/>
        <end position="329"/>
    </location>
</feature>
<dbReference type="GO" id="GO:0005524">
    <property type="term" value="F:ATP binding"/>
    <property type="evidence" value="ECO:0007669"/>
    <property type="project" value="UniProtKB-UniRule"/>
</dbReference>
<dbReference type="EC" id="2.7.11.1" evidence="1"/>
<feature type="compositionally biased region" description="Basic and acidic residues" evidence="8">
    <location>
        <begin position="217"/>
        <end position="238"/>
    </location>
</feature>
<keyword evidence="6 7" id="KW-0067">ATP-binding</keyword>
<evidence type="ECO:0000256" key="5">
    <source>
        <dbReference type="ARBA" id="ARBA00022777"/>
    </source>
</evidence>
<keyword evidence="11" id="KW-1185">Reference proteome</keyword>
<dbReference type="PROSITE" id="PS00107">
    <property type="entry name" value="PROTEIN_KINASE_ATP"/>
    <property type="match status" value="1"/>
</dbReference>
<dbReference type="EMBL" id="JABAYA010000337">
    <property type="protein sequence ID" value="KAF7720907.1"/>
    <property type="molecule type" value="Genomic_DNA"/>
</dbReference>